<comment type="caution">
    <text evidence="4">The sequence shown here is derived from an EMBL/GenBank/DDBJ whole genome shotgun (WGS) entry which is preliminary data.</text>
</comment>
<keyword evidence="5" id="KW-1185">Reference proteome</keyword>
<keyword evidence="1" id="KW-0479">Metal-binding</keyword>
<dbReference type="Gene3D" id="3.40.190.80">
    <property type="match status" value="1"/>
</dbReference>
<dbReference type="EMBL" id="JAKRKC020000001">
    <property type="protein sequence ID" value="MCK2212386.1"/>
    <property type="molecule type" value="Genomic_DNA"/>
</dbReference>
<evidence type="ECO:0000256" key="1">
    <source>
        <dbReference type="ARBA" id="ARBA00022723"/>
    </source>
</evidence>
<organism evidence="4 5">
    <name type="scientific">Actinomadura luzonensis</name>
    <dbReference type="NCBI Taxonomy" id="2805427"/>
    <lineage>
        <taxon>Bacteria</taxon>
        <taxon>Bacillati</taxon>
        <taxon>Actinomycetota</taxon>
        <taxon>Actinomycetes</taxon>
        <taxon>Streptosporangiales</taxon>
        <taxon>Thermomonosporaceae</taxon>
        <taxon>Actinomadura</taxon>
    </lineage>
</organism>
<evidence type="ECO:0000313" key="4">
    <source>
        <dbReference type="EMBL" id="MCK2212386.1"/>
    </source>
</evidence>
<evidence type="ECO:0000256" key="2">
    <source>
        <dbReference type="ARBA" id="ARBA00022801"/>
    </source>
</evidence>
<evidence type="ECO:0000256" key="3">
    <source>
        <dbReference type="ARBA" id="ARBA00022842"/>
    </source>
</evidence>
<evidence type="ECO:0008006" key="6">
    <source>
        <dbReference type="Google" id="ProtNLM"/>
    </source>
</evidence>
<dbReference type="CDD" id="cd01637">
    <property type="entry name" value="IMPase_like"/>
    <property type="match status" value="1"/>
</dbReference>
<accession>A0ABT0FK81</accession>
<dbReference type="Gene3D" id="3.30.540.10">
    <property type="entry name" value="Fructose-1,6-Bisphosphatase, subunit A, domain 1"/>
    <property type="match status" value="1"/>
</dbReference>
<name>A0ABT0FK81_9ACTN</name>
<dbReference type="Pfam" id="PF00459">
    <property type="entry name" value="Inositol_P"/>
    <property type="match status" value="1"/>
</dbReference>
<reference evidence="4 5" key="1">
    <citation type="submission" date="2022-04" db="EMBL/GenBank/DDBJ databases">
        <title>Genome draft of Actinomadura sp. ATCC 31491.</title>
        <authorList>
            <person name="Shi X."/>
            <person name="Du Y."/>
        </authorList>
    </citation>
    <scope>NUCLEOTIDE SEQUENCE [LARGE SCALE GENOMIC DNA]</scope>
    <source>
        <strain evidence="4 5">ATCC 31491</strain>
    </source>
</reference>
<dbReference type="Proteomes" id="UP001317259">
    <property type="component" value="Unassembled WGS sequence"/>
</dbReference>
<dbReference type="SUPFAM" id="SSF56655">
    <property type="entry name" value="Carbohydrate phosphatase"/>
    <property type="match status" value="1"/>
</dbReference>
<keyword evidence="3" id="KW-0460">Magnesium</keyword>
<evidence type="ECO:0000313" key="5">
    <source>
        <dbReference type="Proteomes" id="UP001317259"/>
    </source>
</evidence>
<sequence>MTGRQDEIRSDPSALRDVEWHLEQRMLQLIGDAFGPCEILAEEYFNRVGRIIKGEGRLSLVLDPLDGSASYLRGSATYASTVAIRLDGRPIIGVIYEPARRRLFSALAGHGAWENDRLLDRSVTTGPRVVVVKVQHLGRPSVARVVGRLESSGYVVERMESTSLKLCLLAMGSRHALVKWLAEENRVVQDWGTTAGLVVCAEAGLAPLDLDGAPWSGRGGGMMVCDVPCLRDLDLVSRHS</sequence>
<dbReference type="InterPro" id="IPR020583">
    <property type="entry name" value="Inositol_monoP_metal-BS"/>
</dbReference>
<dbReference type="PANTHER" id="PTHR20854">
    <property type="entry name" value="INOSITOL MONOPHOSPHATASE"/>
    <property type="match status" value="1"/>
</dbReference>
<dbReference type="PRINTS" id="PR00377">
    <property type="entry name" value="IMPHPHTASES"/>
</dbReference>
<dbReference type="PANTHER" id="PTHR20854:SF4">
    <property type="entry name" value="INOSITOL-1-MONOPHOSPHATASE-RELATED"/>
    <property type="match status" value="1"/>
</dbReference>
<protein>
    <recommendedName>
        <fullName evidence="6">Inositol monophosphatase</fullName>
    </recommendedName>
</protein>
<dbReference type="PROSITE" id="PS00629">
    <property type="entry name" value="IMP_1"/>
    <property type="match status" value="1"/>
</dbReference>
<proteinExistence type="predicted"/>
<gene>
    <name evidence="4" type="ORF">MF672_001015</name>
</gene>
<dbReference type="InterPro" id="IPR000760">
    <property type="entry name" value="Inositol_monophosphatase-like"/>
</dbReference>
<dbReference type="RefSeq" id="WP_242377119.1">
    <property type="nucleotide sequence ID" value="NZ_JAKRKC020000001.1"/>
</dbReference>
<keyword evidence="2" id="KW-0378">Hydrolase</keyword>